<evidence type="ECO:0000313" key="2">
    <source>
        <dbReference type="EMBL" id="KIL47068.1"/>
    </source>
</evidence>
<dbReference type="SMART" id="SM00028">
    <property type="entry name" value="TPR"/>
    <property type="match status" value="3"/>
</dbReference>
<dbReference type="InterPro" id="IPR029044">
    <property type="entry name" value="Nucleotide-diphossugar_trans"/>
</dbReference>
<evidence type="ECO:0000313" key="3">
    <source>
        <dbReference type="Proteomes" id="UP000031972"/>
    </source>
</evidence>
<dbReference type="PANTHER" id="PTHR43630">
    <property type="entry name" value="POLY-BETA-1,6-N-ACETYL-D-GLUCOSAMINE SYNTHASE"/>
    <property type="match status" value="1"/>
</dbReference>
<feature type="domain" description="Glycosyltransferase 2-like" evidence="1">
    <location>
        <begin position="11"/>
        <end position="129"/>
    </location>
</feature>
<accession>A0A0C2VSV5</accession>
<dbReference type="PATRIC" id="fig|220754.4.peg.2406"/>
<dbReference type="InterPro" id="IPR011990">
    <property type="entry name" value="TPR-like_helical_dom_sf"/>
</dbReference>
<dbReference type="SUPFAM" id="SSF53448">
    <property type="entry name" value="Nucleotide-diphospho-sugar transferases"/>
    <property type="match status" value="1"/>
</dbReference>
<proteinExistence type="predicted"/>
<dbReference type="Pfam" id="PF00535">
    <property type="entry name" value="Glycos_transf_2"/>
    <property type="match status" value="1"/>
</dbReference>
<dbReference type="Gene3D" id="1.25.40.10">
    <property type="entry name" value="Tetratricopeptide repeat domain"/>
    <property type="match status" value="1"/>
</dbReference>
<reference evidence="2 3" key="1">
    <citation type="submission" date="2015-01" db="EMBL/GenBank/DDBJ databases">
        <title>Jeotgalibacillus campisalis genome sequencing.</title>
        <authorList>
            <person name="Goh K.M."/>
            <person name="Chan K.-G."/>
            <person name="Yaakop A.S."/>
            <person name="Ee R."/>
            <person name="Gan H.M."/>
            <person name="Chan C.S."/>
        </authorList>
    </citation>
    <scope>NUCLEOTIDE SEQUENCE [LARGE SCALE GENOMIC DNA]</scope>
    <source>
        <strain evidence="2 3">SF-57</strain>
    </source>
</reference>
<dbReference type="RefSeq" id="WP_041058499.1">
    <property type="nucleotide sequence ID" value="NZ_JXRR01000015.1"/>
</dbReference>
<dbReference type="CDD" id="cd02511">
    <property type="entry name" value="Beta4Glucosyltransferase"/>
    <property type="match status" value="1"/>
</dbReference>
<dbReference type="InterPro" id="IPR019734">
    <property type="entry name" value="TPR_rpt"/>
</dbReference>
<dbReference type="AlphaFoldDB" id="A0A0C2VSV5"/>
<keyword evidence="3" id="KW-1185">Reference proteome</keyword>
<name>A0A0C2VSV5_9BACL</name>
<comment type="caution">
    <text evidence="2">The sequence shown here is derived from an EMBL/GenBank/DDBJ whole genome shotgun (WGS) entry which is preliminary data.</text>
</comment>
<gene>
    <name evidence="2" type="ORF">KR50_23900</name>
</gene>
<dbReference type="InterPro" id="IPR001173">
    <property type="entry name" value="Glyco_trans_2-like"/>
</dbReference>
<dbReference type="EMBL" id="JXRR01000015">
    <property type="protein sequence ID" value="KIL47068.1"/>
    <property type="molecule type" value="Genomic_DNA"/>
</dbReference>
<evidence type="ECO:0000259" key="1">
    <source>
        <dbReference type="Pfam" id="PF00535"/>
    </source>
</evidence>
<dbReference type="Proteomes" id="UP000031972">
    <property type="component" value="Unassembled WGS sequence"/>
</dbReference>
<organism evidence="2 3">
    <name type="scientific">Jeotgalibacillus campisalis</name>
    <dbReference type="NCBI Taxonomy" id="220754"/>
    <lineage>
        <taxon>Bacteria</taxon>
        <taxon>Bacillati</taxon>
        <taxon>Bacillota</taxon>
        <taxon>Bacilli</taxon>
        <taxon>Bacillales</taxon>
        <taxon>Caryophanaceae</taxon>
        <taxon>Jeotgalibacillus</taxon>
    </lineage>
</organism>
<dbReference type="SUPFAM" id="SSF48452">
    <property type="entry name" value="TPR-like"/>
    <property type="match status" value="1"/>
</dbReference>
<dbReference type="PANTHER" id="PTHR43630:SF2">
    <property type="entry name" value="GLYCOSYLTRANSFERASE"/>
    <property type="match status" value="1"/>
</dbReference>
<sequence>MKNRDLPSVTLCMIVKNEASRIKKCLKSASLLADEIIIVDTGSTDETIAICKSFNAQIHSFEWTQDFAAARNYALSFCTRDWILWLDGDEELGSCDKENFLQHLGTTQASMLSLPVYNYAGQSHSIDSDNVHIYYQPRLFKNNAGITFKNRIHETLQLPPLLADSEPEPYSLPIHHYGYLDDVVHQKNKGARNLLHLQLEIAEPDHSPWMEYHLASEYYRQENYPEAFQCVNLSIILFLKQMRKPPSLLYKLKYAILIETGSYEGAVKGIEKAIDLYPDYVDLHFYKGIALFHLQQFKEALSSFETCLKLGDHHTYHLLSKGAGSKKAASWKGKCLEKCRDLKD</sequence>
<protein>
    <recommendedName>
        <fullName evidence="1">Glycosyltransferase 2-like domain-containing protein</fullName>
    </recommendedName>
</protein>
<dbReference type="Gene3D" id="3.90.550.10">
    <property type="entry name" value="Spore Coat Polysaccharide Biosynthesis Protein SpsA, Chain A"/>
    <property type="match status" value="1"/>
</dbReference>